<dbReference type="RefSeq" id="XP_005818825.1">
    <property type="nucleotide sequence ID" value="XM_005818768.1"/>
</dbReference>
<proteinExistence type="predicted"/>
<keyword evidence="3" id="KW-1185">Reference proteome</keyword>
<dbReference type="KEGG" id="gtt:GUITHDRAFT_149029"/>
<gene>
    <name evidence="1" type="ORF">GUITHDRAFT_149029</name>
</gene>
<accession>L1I7M5</accession>
<dbReference type="Gene3D" id="3.30.310.10">
    <property type="entry name" value="TATA-Binding Protein"/>
    <property type="match status" value="2"/>
</dbReference>
<organism evidence="1">
    <name type="scientific">Guillardia theta (strain CCMP2712)</name>
    <name type="common">Cryptophyte</name>
    <dbReference type="NCBI Taxonomy" id="905079"/>
    <lineage>
        <taxon>Eukaryota</taxon>
        <taxon>Cryptophyceae</taxon>
        <taxon>Pyrenomonadales</taxon>
        <taxon>Geminigeraceae</taxon>
        <taxon>Guillardia</taxon>
    </lineage>
</organism>
<evidence type="ECO:0000313" key="2">
    <source>
        <dbReference type="EnsemblProtists" id="EKX31845"/>
    </source>
</evidence>
<evidence type="ECO:0000313" key="3">
    <source>
        <dbReference type="Proteomes" id="UP000011087"/>
    </source>
</evidence>
<protein>
    <submittedName>
        <fullName evidence="1 2">Uncharacterized protein</fullName>
    </submittedName>
</protein>
<dbReference type="GeneID" id="17288566"/>
<dbReference type="EMBL" id="JH993231">
    <property type="protein sequence ID" value="EKX31845.1"/>
    <property type="molecule type" value="Genomic_DNA"/>
</dbReference>
<sequence>MNFVWTQCVDKETQQDITRGEYPNKKRRTAYKKNRRKFDNQISFLFKIDDGYYPNVKVFQNGNIQMTGSRSFEDTIPAVEAILREIQSIAMKDIQIISIDYKKIKYDNFKVRLINTDFRVYQDPEMTERFYLKRKELHRLLIEKNEIIAWFNANTYPGVKIEYWWNKDNPDNKGKRDLSKPVPTKGVISDIKKITIAVFESGSILITASDPVCGIDIIIYAVVSSSCISGYLPGNTEVFHVFLGFRGDMLRIFIGINLANINPTPIICWWYIYI</sequence>
<dbReference type="PaxDb" id="55529-EKX31845"/>
<dbReference type="Proteomes" id="UP000011087">
    <property type="component" value="Unassembled WGS sequence"/>
</dbReference>
<dbReference type="OrthoDB" id="560538at2759"/>
<dbReference type="SUPFAM" id="SSF55945">
    <property type="entry name" value="TATA-box binding protein-like"/>
    <property type="match status" value="1"/>
</dbReference>
<reference evidence="1 3" key="1">
    <citation type="journal article" date="2012" name="Nature">
        <title>Algal genomes reveal evolutionary mosaicism and the fate of nucleomorphs.</title>
        <authorList>
            <consortium name="DOE Joint Genome Institute"/>
            <person name="Curtis B.A."/>
            <person name="Tanifuji G."/>
            <person name="Burki F."/>
            <person name="Gruber A."/>
            <person name="Irimia M."/>
            <person name="Maruyama S."/>
            <person name="Arias M.C."/>
            <person name="Ball S.G."/>
            <person name="Gile G.H."/>
            <person name="Hirakawa Y."/>
            <person name="Hopkins J.F."/>
            <person name="Kuo A."/>
            <person name="Rensing S.A."/>
            <person name="Schmutz J."/>
            <person name="Symeonidi A."/>
            <person name="Elias M."/>
            <person name="Eveleigh R.J."/>
            <person name="Herman E.K."/>
            <person name="Klute M.J."/>
            <person name="Nakayama T."/>
            <person name="Obornik M."/>
            <person name="Reyes-Prieto A."/>
            <person name="Armbrust E.V."/>
            <person name="Aves S.J."/>
            <person name="Beiko R.G."/>
            <person name="Coutinho P."/>
            <person name="Dacks J.B."/>
            <person name="Durnford D.G."/>
            <person name="Fast N.M."/>
            <person name="Green B.R."/>
            <person name="Grisdale C.J."/>
            <person name="Hempel F."/>
            <person name="Henrissat B."/>
            <person name="Hoppner M.P."/>
            <person name="Ishida K."/>
            <person name="Kim E."/>
            <person name="Koreny L."/>
            <person name="Kroth P.G."/>
            <person name="Liu Y."/>
            <person name="Malik S.B."/>
            <person name="Maier U.G."/>
            <person name="McRose D."/>
            <person name="Mock T."/>
            <person name="Neilson J.A."/>
            <person name="Onodera N.T."/>
            <person name="Poole A.M."/>
            <person name="Pritham E.J."/>
            <person name="Richards T.A."/>
            <person name="Rocap G."/>
            <person name="Roy S.W."/>
            <person name="Sarai C."/>
            <person name="Schaack S."/>
            <person name="Shirato S."/>
            <person name="Slamovits C.H."/>
            <person name="Spencer D.F."/>
            <person name="Suzuki S."/>
            <person name="Worden A.Z."/>
            <person name="Zauner S."/>
            <person name="Barry K."/>
            <person name="Bell C."/>
            <person name="Bharti A.K."/>
            <person name="Crow J.A."/>
            <person name="Grimwood J."/>
            <person name="Kramer R."/>
            <person name="Lindquist E."/>
            <person name="Lucas S."/>
            <person name="Salamov A."/>
            <person name="McFadden G.I."/>
            <person name="Lane C.E."/>
            <person name="Keeling P.J."/>
            <person name="Gray M.W."/>
            <person name="Grigoriev I.V."/>
            <person name="Archibald J.M."/>
        </authorList>
    </citation>
    <scope>NUCLEOTIDE SEQUENCE</scope>
    <source>
        <strain evidence="1 3">CCMP2712</strain>
    </source>
</reference>
<reference evidence="2" key="3">
    <citation type="submission" date="2015-06" db="UniProtKB">
        <authorList>
            <consortium name="EnsemblProtists"/>
        </authorList>
    </citation>
    <scope>IDENTIFICATION</scope>
</reference>
<name>L1I7M5_GUITC</name>
<dbReference type="AlphaFoldDB" id="L1I7M5"/>
<dbReference type="InterPro" id="IPR012295">
    <property type="entry name" value="TBP_dom_sf"/>
</dbReference>
<dbReference type="HOGENOM" id="CLU_1017218_0_0_1"/>
<dbReference type="EnsemblProtists" id="EKX31845">
    <property type="protein sequence ID" value="EKX31845"/>
    <property type="gene ID" value="GUITHDRAFT_149029"/>
</dbReference>
<evidence type="ECO:0000313" key="1">
    <source>
        <dbReference type="EMBL" id="EKX31845.1"/>
    </source>
</evidence>
<reference evidence="3" key="2">
    <citation type="submission" date="2012-11" db="EMBL/GenBank/DDBJ databases">
        <authorList>
            <person name="Kuo A."/>
            <person name="Curtis B.A."/>
            <person name="Tanifuji G."/>
            <person name="Burki F."/>
            <person name="Gruber A."/>
            <person name="Irimia M."/>
            <person name="Maruyama S."/>
            <person name="Arias M.C."/>
            <person name="Ball S.G."/>
            <person name="Gile G.H."/>
            <person name="Hirakawa Y."/>
            <person name="Hopkins J.F."/>
            <person name="Rensing S.A."/>
            <person name="Schmutz J."/>
            <person name="Symeonidi A."/>
            <person name="Elias M."/>
            <person name="Eveleigh R.J."/>
            <person name="Herman E.K."/>
            <person name="Klute M.J."/>
            <person name="Nakayama T."/>
            <person name="Obornik M."/>
            <person name="Reyes-Prieto A."/>
            <person name="Armbrust E.V."/>
            <person name="Aves S.J."/>
            <person name="Beiko R.G."/>
            <person name="Coutinho P."/>
            <person name="Dacks J.B."/>
            <person name="Durnford D.G."/>
            <person name="Fast N.M."/>
            <person name="Green B.R."/>
            <person name="Grisdale C."/>
            <person name="Hempe F."/>
            <person name="Henrissat B."/>
            <person name="Hoppner M.P."/>
            <person name="Ishida K.-I."/>
            <person name="Kim E."/>
            <person name="Koreny L."/>
            <person name="Kroth P.G."/>
            <person name="Liu Y."/>
            <person name="Malik S.-B."/>
            <person name="Maier U.G."/>
            <person name="McRose D."/>
            <person name="Mock T."/>
            <person name="Neilson J.A."/>
            <person name="Onodera N.T."/>
            <person name="Poole A.M."/>
            <person name="Pritham E.J."/>
            <person name="Richards T.A."/>
            <person name="Rocap G."/>
            <person name="Roy S.W."/>
            <person name="Sarai C."/>
            <person name="Schaack S."/>
            <person name="Shirato S."/>
            <person name="Slamovits C.H."/>
            <person name="Spencer D.F."/>
            <person name="Suzuki S."/>
            <person name="Worden A.Z."/>
            <person name="Zauner S."/>
            <person name="Barry K."/>
            <person name="Bell C."/>
            <person name="Bharti A.K."/>
            <person name="Crow J.A."/>
            <person name="Grimwood J."/>
            <person name="Kramer R."/>
            <person name="Lindquist E."/>
            <person name="Lucas S."/>
            <person name="Salamov A."/>
            <person name="McFadden G.I."/>
            <person name="Lane C.E."/>
            <person name="Keeling P.J."/>
            <person name="Gray M.W."/>
            <person name="Grigoriev I.V."/>
            <person name="Archibald J.M."/>
        </authorList>
    </citation>
    <scope>NUCLEOTIDE SEQUENCE</scope>
    <source>
        <strain evidence="3">CCMP2712</strain>
    </source>
</reference>